<dbReference type="EMBL" id="KZ293666">
    <property type="protein sequence ID" value="PBK90069.1"/>
    <property type="molecule type" value="Genomic_DNA"/>
</dbReference>
<gene>
    <name evidence="1" type="ORF">ARMGADRAFT_969351</name>
</gene>
<organism evidence="1 2">
    <name type="scientific">Armillaria gallica</name>
    <name type="common">Bulbous honey fungus</name>
    <name type="synonym">Armillaria bulbosa</name>
    <dbReference type="NCBI Taxonomy" id="47427"/>
    <lineage>
        <taxon>Eukaryota</taxon>
        <taxon>Fungi</taxon>
        <taxon>Dikarya</taxon>
        <taxon>Basidiomycota</taxon>
        <taxon>Agaricomycotina</taxon>
        <taxon>Agaricomycetes</taxon>
        <taxon>Agaricomycetidae</taxon>
        <taxon>Agaricales</taxon>
        <taxon>Marasmiineae</taxon>
        <taxon>Physalacriaceae</taxon>
        <taxon>Armillaria</taxon>
    </lineage>
</organism>
<evidence type="ECO:0000313" key="2">
    <source>
        <dbReference type="Proteomes" id="UP000217790"/>
    </source>
</evidence>
<accession>A0A2H3D480</accession>
<name>A0A2H3D480_ARMGA</name>
<keyword evidence="2" id="KW-1185">Reference proteome</keyword>
<dbReference type="InParanoid" id="A0A2H3D480"/>
<sequence>MEKQSSSNADAFVPYKWPPRDISLPEITISAFTEIGQLTIVPKQQAYTSRMPVISSHLADTPCATLGIQGTLDQLNSTLGTSYTLDTSHARLLEHYFTDSDSYDFGTIYSCLRQVWYHDTLYRSILDMSILHKEKMDIQEWARSKLSNIIYRYPVIHQVCFPDTSYSSKLGGAESILHKIKMGSQMRLEALGENQVINPQLPPRCVWDLYSNRVVPYQIMRDSATDRSKRTMPWPISHAWMDEKDRVDIWTPINKYQWPVPIPKDTSLDLIRIEMLNLGAEYAWLDVLCLRQVGGFEEDMHVKEWKVDVPTIGAVYQYSDSIPVVCYLSGLGLPVSLKEGDLDSDQSWFRHAWTLQEVGINKVFAGDTPDGPLHAKPIDENGNYETKLLTRFHKQLTSMHHISYGDVFAALKGMQYRVSTNPVDKVAGLAFCLGSKTIPSYDGTQSLEEAWTVLVNSMHPGHQGKLFSEYPEAGNAGTKWRPSWDQIMTNLLIEDGPFNSIIVNQRSDNKRDCDALCIEEGFIQGLAVVKEVDRHGELIVKDKKGVEHAFDITATHKHPIPDDMYTLICTTTWIWRRKWVIGRRLSGRMFEKVTVLELANEAEWNRLRKLHITQMCHNILI</sequence>
<dbReference type="OrthoDB" id="10302374at2759"/>
<protein>
    <recommendedName>
        <fullName evidence="3">Heterokaryon incompatibility domain-containing protein</fullName>
    </recommendedName>
</protein>
<reference evidence="2" key="1">
    <citation type="journal article" date="2017" name="Nat. Ecol. Evol.">
        <title>Genome expansion and lineage-specific genetic innovations in the forest pathogenic fungi Armillaria.</title>
        <authorList>
            <person name="Sipos G."/>
            <person name="Prasanna A.N."/>
            <person name="Walter M.C."/>
            <person name="O'Connor E."/>
            <person name="Balint B."/>
            <person name="Krizsan K."/>
            <person name="Kiss B."/>
            <person name="Hess J."/>
            <person name="Varga T."/>
            <person name="Slot J."/>
            <person name="Riley R."/>
            <person name="Boka B."/>
            <person name="Rigling D."/>
            <person name="Barry K."/>
            <person name="Lee J."/>
            <person name="Mihaltcheva S."/>
            <person name="LaButti K."/>
            <person name="Lipzen A."/>
            <person name="Waldron R."/>
            <person name="Moloney N.M."/>
            <person name="Sperisen C."/>
            <person name="Kredics L."/>
            <person name="Vagvoelgyi C."/>
            <person name="Patrignani A."/>
            <person name="Fitzpatrick D."/>
            <person name="Nagy I."/>
            <person name="Doyle S."/>
            <person name="Anderson J.B."/>
            <person name="Grigoriev I.V."/>
            <person name="Gueldener U."/>
            <person name="Muensterkoetter M."/>
            <person name="Nagy L.G."/>
        </authorList>
    </citation>
    <scope>NUCLEOTIDE SEQUENCE [LARGE SCALE GENOMIC DNA]</scope>
    <source>
        <strain evidence="2">Ar21-2</strain>
    </source>
</reference>
<dbReference type="Proteomes" id="UP000217790">
    <property type="component" value="Unassembled WGS sequence"/>
</dbReference>
<dbReference type="AlphaFoldDB" id="A0A2H3D480"/>
<evidence type="ECO:0008006" key="3">
    <source>
        <dbReference type="Google" id="ProtNLM"/>
    </source>
</evidence>
<proteinExistence type="predicted"/>
<evidence type="ECO:0000313" key="1">
    <source>
        <dbReference type="EMBL" id="PBK90069.1"/>
    </source>
</evidence>